<feature type="transmembrane region" description="Helical" evidence="2">
    <location>
        <begin position="248"/>
        <end position="265"/>
    </location>
</feature>
<evidence type="ECO:0000256" key="1">
    <source>
        <dbReference type="SAM" id="MobiDB-lite"/>
    </source>
</evidence>
<comment type="caution">
    <text evidence="3">The sequence shown here is derived from an EMBL/GenBank/DDBJ whole genome shotgun (WGS) entry which is preliminary data.</text>
</comment>
<protein>
    <submittedName>
        <fullName evidence="3">Uncharacterized protein</fullName>
    </submittedName>
</protein>
<dbReference type="Proteomes" id="UP000823868">
    <property type="component" value="Unassembled WGS sequence"/>
</dbReference>
<feature type="transmembrane region" description="Helical" evidence="2">
    <location>
        <begin position="285"/>
        <end position="310"/>
    </location>
</feature>
<keyword evidence="2" id="KW-0812">Transmembrane</keyword>
<feature type="transmembrane region" description="Helical" evidence="2">
    <location>
        <begin position="346"/>
        <end position="366"/>
    </location>
</feature>
<sequence length="777" mass="84239">MSKDHDDKLNPDGLDFTLAEILAEYAVKENQEPEGSIPIPMEPEAATAPPPAPTAKVLHFPGASPPSKSAQKGAEEPPTAESTPSADPEEAESPPVPHTARRLRGGGKRLLHPPEPEPEPPPPPQPPKAPPKTPPKKQPEAERKGGKHLPPNPPPEKVVPFPKREKGLMAKLRGLQAKADGFAEHMFEEEGKEDSPEVREAEQYIPGVDLEEPEEVRPPRRKRRPPPPAPDLPPQELFRRYSRGLMVLKLRTVLVFLLAGVLLFLTLGPTFGGPLPDLLAQSRSLLLYCQAGLLLLAMLLGLDAVLWGLFRLVTLRLGMDSLVVLSCAAALADALTLMRFPSASERQPYCAIAALALAFTMQGNYLKRRGQRVACRTAASAGEPYLVTLDEAAWNGQDAYAKWSGEPIGFGRQMQAPDGAERVFHLMAPLLLLACLLFAVLASVGRRRPEDLLWCLSALLSSAASFSATLCYGVPWNTLSDRLAKSGAALAGWDGVTGTSGRCGILLTDYDLFPPGTVSLNGIKIFGDVPVDKVVGVTATLIRDSGSGLDKIFHDLLRSQGAVYRRSTDFCCYEGGGVSAVMRGELVLVGSASFMHLMEVPLPPGLNIKNAVFCAIEGELAGLFALKYSLHGTVEPALFALIHNHIAPVLATRDFNIIPAMLQQRFKLPADRMEFPAIERRVELSSQNRKHSDILTAILCREGVGPFTEAAVGGKRLRAAVRASAWLACLGSCVGVVLAFYLTFMAAYNSLTPFNLLIFLLMWMVPTALISHWINRY</sequence>
<keyword evidence="2" id="KW-1133">Transmembrane helix</keyword>
<feature type="transmembrane region" description="Helical" evidence="2">
    <location>
        <begin position="423"/>
        <end position="445"/>
    </location>
</feature>
<feature type="compositionally biased region" description="Pro residues" evidence="1">
    <location>
        <begin position="119"/>
        <end position="133"/>
    </location>
</feature>
<feature type="transmembrane region" description="Helical" evidence="2">
    <location>
        <begin position="451"/>
        <end position="475"/>
    </location>
</feature>
<dbReference type="EMBL" id="DXDX01000077">
    <property type="protein sequence ID" value="HIY21109.1"/>
    <property type="molecule type" value="Genomic_DNA"/>
</dbReference>
<reference evidence="3" key="2">
    <citation type="submission" date="2021-04" db="EMBL/GenBank/DDBJ databases">
        <authorList>
            <person name="Gilroy R."/>
        </authorList>
    </citation>
    <scope>NUCLEOTIDE SEQUENCE</scope>
    <source>
        <strain evidence="3">ChiBcec16_6824</strain>
    </source>
</reference>
<keyword evidence="2" id="KW-0472">Membrane</keyword>
<feature type="region of interest" description="Disordered" evidence="1">
    <location>
        <begin position="188"/>
        <end position="235"/>
    </location>
</feature>
<name>A0A9D2BYF1_9FIRM</name>
<feature type="transmembrane region" description="Helical" evidence="2">
    <location>
        <begin position="754"/>
        <end position="774"/>
    </location>
</feature>
<dbReference type="AlphaFoldDB" id="A0A9D2BYF1"/>
<evidence type="ECO:0000313" key="3">
    <source>
        <dbReference type="EMBL" id="HIY21109.1"/>
    </source>
</evidence>
<feature type="compositionally biased region" description="Basic residues" evidence="1">
    <location>
        <begin position="99"/>
        <end position="111"/>
    </location>
</feature>
<feature type="compositionally biased region" description="Basic and acidic residues" evidence="1">
    <location>
        <begin position="188"/>
        <end position="202"/>
    </location>
</feature>
<reference evidence="3" key="1">
    <citation type="journal article" date="2021" name="PeerJ">
        <title>Extensive microbial diversity within the chicken gut microbiome revealed by metagenomics and culture.</title>
        <authorList>
            <person name="Gilroy R."/>
            <person name="Ravi A."/>
            <person name="Getino M."/>
            <person name="Pursley I."/>
            <person name="Horton D.L."/>
            <person name="Alikhan N.F."/>
            <person name="Baker D."/>
            <person name="Gharbi K."/>
            <person name="Hall N."/>
            <person name="Watson M."/>
            <person name="Adriaenssens E.M."/>
            <person name="Foster-Nyarko E."/>
            <person name="Jarju S."/>
            <person name="Secka A."/>
            <person name="Antonio M."/>
            <person name="Oren A."/>
            <person name="Chaudhuri R.R."/>
            <person name="La Ragione R."/>
            <person name="Hildebrand F."/>
            <person name="Pallen M.J."/>
        </authorList>
    </citation>
    <scope>NUCLEOTIDE SEQUENCE</scope>
    <source>
        <strain evidence="3">ChiBcec16_6824</strain>
    </source>
</reference>
<feature type="transmembrane region" description="Helical" evidence="2">
    <location>
        <begin position="322"/>
        <end position="340"/>
    </location>
</feature>
<organism evidence="3 4">
    <name type="scientific">Candidatus Flavonifractor merdigallinarum</name>
    <dbReference type="NCBI Taxonomy" id="2838589"/>
    <lineage>
        <taxon>Bacteria</taxon>
        <taxon>Bacillati</taxon>
        <taxon>Bacillota</taxon>
        <taxon>Clostridia</taxon>
        <taxon>Eubacteriales</taxon>
        <taxon>Oscillospiraceae</taxon>
        <taxon>Flavonifractor</taxon>
    </lineage>
</organism>
<feature type="compositionally biased region" description="Low complexity" evidence="1">
    <location>
        <begin position="37"/>
        <end position="47"/>
    </location>
</feature>
<feature type="region of interest" description="Disordered" evidence="1">
    <location>
        <begin position="27"/>
        <end position="161"/>
    </location>
</feature>
<proteinExistence type="predicted"/>
<evidence type="ECO:0000313" key="4">
    <source>
        <dbReference type="Proteomes" id="UP000823868"/>
    </source>
</evidence>
<evidence type="ECO:0000256" key="2">
    <source>
        <dbReference type="SAM" id="Phobius"/>
    </source>
</evidence>
<accession>A0A9D2BYF1</accession>
<feature type="transmembrane region" description="Helical" evidence="2">
    <location>
        <begin position="725"/>
        <end position="748"/>
    </location>
</feature>
<gene>
    <name evidence="3" type="ORF">H9841_04295</name>
</gene>